<evidence type="ECO:0000313" key="2">
    <source>
        <dbReference type="EMBL" id="SLM46428.1"/>
    </source>
</evidence>
<dbReference type="RefSeq" id="WP_080885120.1">
    <property type="nucleotide sequence ID" value="NZ_LT828648.1"/>
</dbReference>
<feature type="transmembrane region" description="Helical" evidence="1">
    <location>
        <begin position="53"/>
        <end position="75"/>
    </location>
</feature>
<organism evidence="2 3">
    <name type="scientific">Nitrospira japonica</name>
    <dbReference type="NCBI Taxonomy" id="1325564"/>
    <lineage>
        <taxon>Bacteria</taxon>
        <taxon>Pseudomonadati</taxon>
        <taxon>Nitrospirota</taxon>
        <taxon>Nitrospiria</taxon>
        <taxon>Nitrospirales</taxon>
        <taxon>Nitrospiraceae</taxon>
        <taxon>Nitrospira</taxon>
    </lineage>
</organism>
<protein>
    <submittedName>
        <fullName evidence="2">Putative ABC transport system, permease component</fullName>
    </submittedName>
</protein>
<dbReference type="OrthoDB" id="9810558at2"/>
<keyword evidence="1" id="KW-0472">Membrane</keyword>
<dbReference type="GO" id="GO:0005886">
    <property type="term" value="C:plasma membrane"/>
    <property type="evidence" value="ECO:0007669"/>
    <property type="project" value="UniProtKB-SubCell"/>
</dbReference>
<dbReference type="STRING" id="1325564.NSJP_0256"/>
<dbReference type="KEGG" id="nja:NSJP_0256"/>
<keyword evidence="1" id="KW-0812">Transmembrane</keyword>
<dbReference type="PANTHER" id="PTHR43471:SF10">
    <property type="entry name" value="SLL1107 PROTEIN"/>
    <property type="match status" value="1"/>
</dbReference>
<dbReference type="EMBL" id="LT828648">
    <property type="protein sequence ID" value="SLM46428.1"/>
    <property type="molecule type" value="Genomic_DNA"/>
</dbReference>
<dbReference type="GO" id="GO:0140359">
    <property type="term" value="F:ABC-type transporter activity"/>
    <property type="evidence" value="ECO:0007669"/>
    <property type="project" value="InterPro"/>
</dbReference>
<proteinExistence type="predicted"/>
<gene>
    <name evidence="2" type="ORF">NSJP_0256</name>
</gene>
<name>A0A1W1I098_9BACT</name>
<feature type="transmembrane region" description="Helical" evidence="1">
    <location>
        <begin position="20"/>
        <end position="41"/>
    </location>
</feature>
<dbReference type="AlphaFoldDB" id="A0A1W1I098"/>
<reference evidence="2 3" key="1">
    <citation type="submission" date="2017-03" db="EMBL/GenBank/DDBJ databases">
        <authorList>
            <person name="Afonso C.L."/>
            <person name="Miller P.J."/>
            <person name="Scott M.A."/>
            <person name="Spackman E."/>
            <person name="Goraichik I."/>
            <person name="Dimitrov K.M."/>
            <person name="Suarez D.L."/>
            <person name="Swayne D.E."/>
        </authorList>
    </citation>
    <scope>NUCLEOTIDE SEQUENCE [LARGE SCALE GENOMIC DNA]</scope>
    <source>
        <strain evidence="2">Genome sequencing of Nitrospira japonica strain NJ11</strain>
    </source>
</reference>
<evidence type="ECO:0000256" key="1">
    <source>
        <dbReference type="SAM" id="Phobius"/>
    </source>
</evidence>
<feature type="transmembrane region" description="Helical" evidence="1">
    <location>
        <begin position="195"/>
        <end position="212"/>
    </location>
</feature>
<feature type="transmembrane region" description="Helical" evidence="1">
    <location>
        <begin position="145"/>
        <end position="174"/>
    </location>
</feature>
<dbReference type="Proteomes" id="UP000192042">
    <property type="component" value="Chromosome I"/>
</dbReference>
<sequence>MHYILAVAGNTFRETLRDKILYNLVLFALLLIGASVLLATLTIGEQARIVKDIGLASINIVGVIIAIFVGIGLVAKEIERRTIYTILARPITRSQFLIGKYLGLAVVIAMNMGLMFGMFLITVWVSNAPISESLFQSVQLMVVESLLIVAVAIFFSTFTSSILSATMTLGVYVIGHLTNDMKAIAAKSQNPITEGIMTAIYYVCPNLEWLNIKGQASSGVAVSMTYQALATSYGLLYSGLLLAAACLFFRRRDF</sequence>
<feature type="transmembrane region" description="Helical" evidence="1">
    <location>
        <begin position="224"/>
        <end position="249"/>
    </location>
</feature>
<keyword evidence="3" id="KW-1185">Reference proteome</keyword>
<keyword evidence="1" id="KW-1133">Transmembrane helix</keyword>
<feature type="transmembrane region" description="Helical" evidence="1">
    <location>
        <begin position="96"/>
        <end position="125"/>
    </location>
</feature>
<dbReference type="Pfam" id="PF12679">
    <property type="entry name" value="ABC2_membrane_2"/>
    <property type="match status" value="1"/>
</dbReference>
<evidence type="ECO:0000313" key="3">
    <source>
        <dbReference type="Proteomes" id="UP000192042"/>
    </source>
</evidence>
<accession>A0A1W1I098</accession>
<dbReference type="PANTHER" id="PTHR43471">
    <property type="entry name" value="ABC TRANSPORTER PERMEASE"/>
    <property type="match status" value="1"/>
</dbReference>